<gene>
    <name evidence="1" type="ORF">TM448A04279_0009</name>
    <name evidence="2" type="ORF">TM448B04909_0003</name>
</gene>
<name>A0A6H2A3F6_9ZZZZ</name>
<protein>
    <submittedName>
        <fullName evidence="1">Uncharacterized protein</fullName>
    </submittedName>
</protein>
<evidence type="ECO:0000313" key="2">
    <source>
        <dbReference type="EMBL" id="QJI03684.1"/>
    </source>
</evidence>
<accession>A0A6H2A3F6</accession>
<dbReference type="AlphaFoldDB" id="A0A6H2A3F6"/>
<proteinExistence type="predicted"/>
<evidence type="ECO:0000313" key="1">
    <source>
        <dbReference type="EMBL" id="QJA54045.1"/>
    </source>
</evidence>
<sequence length="68" mass="8106">MKAIIKNRYDYDFVDFIATNGRKSNRDIIEIIMFAMNRFGLSKDHQILQDHQTTIIFDDKIEVIFPIK</sequence>
<dbReference type="EMBL" id="MT144472">
    <property type="protein sequence ID" value="QJA54045.1"/>
    <property type="molecule type" value="Genomic_DNA"/>
</dbReference>
<organism evidence="1">
    <name type="scientific">viral metagenome</name>
    <dbReference type="NCBI Taxonomy" id="1070528"/>
    <lineage>
        <taxon>unclassified sequences</taxon>
        <taxon>metagenomes</taxon>
        <taxon>organismal metagenomes</taxon>
    </lineage>
</organism>
<dbReference type="EMBL" id="MT145110">
    <property type="protein sequence ID" value="QJI03684.1"/>
    <property type="molecule type" value="Genomic_DNA"/>
</dbReference>
<reference evidence="1" key="1">
    <citation type="submission" date="2020-03" db="EMBL/GenBank/DDBJ databases">
        <title>The deep terrestrial virosphere.</title>
        <authorList>
            <person name="Holmfeldt K."/>
            <person name="Nilsson E."/>
            <person name="Simone D."/>
            <person name="Lopez-Fernandez M."/>
            <person name="Wu X."/>
            <person name="de Brujin I."/>
            <person name="Lundin D."/>
            <person name="Andersson A."/>
            <person name="Bertilsson S."/>
            <person name="Dopson M."/>
        </authorList>
    </citation>
    <scope>NUCLEOTIDE SEQUENCE</scope>
    <source>
        <strain evidence="1">TM448A04279</strain>
        <strain evidence="2">TM448B04909</strain>
    </source>
</reference>